<dbReference type="EMBL" id="HBGJ01031096">
    <property type="protein sequence ID" value="CAD9261310.1"/>
    <property type="molecule type" value="Transcribed_RNA"/>
</dbReference>
<evidence type="ECO:0000256" key="1">
    <source>
        <dbReference type="SAM" id="MobiDB-lite"/>
    </source>
</evidence>
<name>A0A6U4IGA6_9STRA</name>
<accession>A0A6U4IGA6</accession>
<dbReference type="EMBL" id="HBGJ01031098">
    <property type="protein sequence ID" value="CAD9261312.1"/>
    <property type="molecule type" value="Transcribed_RNA"/>
</dbReference>
<feature type="region of interest" description="Disordered" evidence="1">
    <location>
        <begin position="299"/>
        <end position="334"/>
    </location>
</feature>
<evidence type="ECO:0000313" key="2">
    <source>
        <dbReference type="EMBL" id="CAD9261310.1"/>
    </source>
</evidence>
<dbReference type="AlphaFoldDB" id="A0A6U4IGA6"/>
<proteinExistence type="predicted"/>
<reference evidence="3" key="1">
    <citation type="submission" date="2021-01" db="EMBL/GenBank/DDBJ databases">
        <authorList>
            <person name="Corre E."/>
            <person name="Pelletier E."/>
            <person name="Niang G."/>
            <person name="Scheremetjew M."/>
            <person name="Finn R."/>
            <person name="Kale V."/>
            <person name="Holt S."/>
            <person name="Cochrane G."/>
            <person name="Meng A."/>
            <person name="Brown T."/>
            <person name="Cohen L."/>
        </authorList>
    </citation>
    <scope>NUCLEOTIDE SEQUENCE</scope>
    <source>
        <strain evidence="3">CCMP2877</strain>
    </source>
</reference>
<protein>
    <submittedName>
        <fullName evidence="3">Uncharacterized protein</fullName>
    </submittedName>
</protein>
<gene>
    <name evidence="2" type="ORF">PPAR1163_LOCUS19690</name>
    <name evidence="3" type="ORF">PPAR1163_LOCUS19692</name>
</gene>
<organism evidence="3">
    <name type="scientific">Phaeomonas parva</name>
    <dbReference type="NCBI Taxonomy" id="124430"/>
    <lineage>
        <taxon>Eukaryota</taxon>
        <taxon>Sar</taxon>
        <taxon>Stramenopiles</taxon>
        <taxon>Ochrophyta</taxon>
        <taxon>Pinguiophyceae</taxon>
        <taxon>Pinguiochrysidales</taxon>
        <taxon>Pinguiochrysidaceae</taxon>
        <taxon>Phaeomonas</taxon>
    </lineage>
</organism>
<evidence type="ECO:0000313" key="3">
    <source>
        <dbReference type="EMBL" id="CAD9261312.1"/>
    </source>
</evidence>
<sequence length="334" mass="37244">MPCSKRIRPSGSRTSSPNSVAAPDETPPPTIDEDDFEATLNCCPRRANSPPQESDERRATPLQLERPPRGVRLLMENASALRDVLSELRAHRFDVIYKEMYRAMYEGLMATAKDTAEALCGIRSKLELRLHAVLRHRFVILFMGMMSTLKDETTGAATTKAEALAHGLANFDEDLEDAAKQSRGVSNRAVDEDAVRGIYERYEALARAMSTACATSYALAKYEEEENSLNWITTETVNRLLQVVEEVRGIVGNERVELDNKNVNEVVGKVVDDFLRASQRLGDDWTRAKQSLSTSIRMTKPFSKRKREAADALKQGAPSAERKRLAGNTPRLTA</sequence>
<feature type="region of interest" description="Disordered" evidence="1">
    <location>
        <begin position="1"/>
        <end position="65"/>
    </location>
</feature>